<dbReference type="Gene3D" id="3.40.50.300">
    <property type="entry name" value="P-loop containing nucleotide triphosphate hydrolases"/>
    <property type="match status" value="1"/>
</dbReference>
<dbReference type="InterPro" id="IPR036322">
    <property type="entry name" value="WD40_repeat_dom_sf"/>
</dbReference>
<dbReference type="InterPro" id="IPR019775">
    <property type="entry name" value="WD40_repeat_CS"/>
</dbReference>
<feature type="domain" description="Nephrocystin 3-like N-terminal" evidence="5">
    <location>
        <begin position="291"/>
        <end position="446"/>
    </location>
</feature>
<dbReference type="InterPro" id="IPR011047">
    <property type="entry name" value="Quinoprotein_ADH-like_sf"/>
</dbReference>
<feature type="repeat" description="WD" evidence="3">
    <location>
        <begin position="1414"/>
        <end position="1446"/>
    </location>
</feature>
<protein>
    <recommendedName>
        <fullName evidence="5">Nephrocystin 3-like N-terminal domain-containing protein</fullName>
    </recommendedName>
</protein>
<comment type="caution">
    <text evidence="6">The sequence shown here is derived from an EMBL/GenBank/DDBJ whole genome shotgun (WGS) entry which is preliminary data.</text>
</comment>
<name>A0A8H2WDT0_9AGAM</name>
<dbReference type="PROSITE" id="PS50294">
    <property type="entry name" value="WD_REPEATS_REGION"/>
    <property type="match status" value="6"/>
</dbReference>
<feature type="repeat" description="WD" evidence="3">
    <location>
        <begin position="928"/>
        <end position="969"/>
    </location>
</feature>
<dbReference type="InterPro" id="IPR015943">
    <property type="entry name" value="WD40/YVTN_repeat-like_dom_sf"/>
</dbReference>
<feature type="compositionally biased region" description="Acidic residues" evidence="4">
    <location>
        <begin position="49"/>
        <end position="63"/>
    </location>
</feature>
<feature type="compositionally biased region" description="Polar residues" evidence="4">
    <location>
        <begin position="69"/>
        <end position="98"/>
    </location>
</feature>
<reference evidence="6" key="1">
    <citation type="submission" date="2021-01" db="EMBL/GenBank/DDBJ databases">
        <authorList>
            <person name="Kaushik A."/>
        </authorList>
    </citation>
    <scope>NUCLEOTIDE SEQUENCE</scope>
    <source>
        <strain evidence="6">AG2-2IIIB</strain>
    </source>
</reference>
<dbReference type="InterPro" id="IPR001680">
    <property type="entry name" value="WD40_rpt"/>
</dbReference>
<dbReference type="Pfam" id="PF24883">
    <property type="entry name" value="NPHP3_N"/>
    <property type="match status" value="1"/>
</dbReference>
<dbReference type="Pfam" id="PF00400">
    <property type="entry name" value="WD40"/>
    <property type="match status" value="10"/>
</dbReference>
<evidence type="ECO:0000259" key="5">
    <source>
        <dbReference type="Pfam" id="PF24883"/>
    </source>
</evidence>
<sequence length="1481" mass="162595">MESRKRAKQPLEQDGSNVKRVKHTIKALFRGEGSTGTGASSHTLPREDTLEDEPSDGDSDADNDINRPIATNTTTEENQNGLADASQSSQNPRVNATSAKKRGLKKLLKTGVLGPVADALGPIKQVAEIFVECVDTYKVAERANVEHDGLIARLEGLFEDLIGHFDDGCSQPMTTSMKRLCKSIQEELETLKDTKGKNKGSRYLAADDEADVILACYRRVEGYLERLSLNANLSTWKIAHEQATNYQSDRMFSLIDRLPSVLSARYNSSEGEALKRGECTAGTRVREIAKLLGWVRNKAEGSVYWLNGMAGTGKTTIAYSVCAGLDSAHMLGASFFCSRLREECRNVNKIIPSIAYQLARFSRPFQYALCNALEKDPDAHGKVLQVQFDALIKDPILQVQHTFPEELTVVIDALDECEDKQSTRRMLEVLLNESTNLPIRFVLSSRPEPEIRDQMTERVKSRLVLHELDKDEVQLDIETYLRAALVEMKPSEDQVAALVAKSGILFIYAATAVRYIGYDNFQSDPHDRLRDILGASGSQEDGENEEIDQLYITVLEAAFGNRRLRKVERDNMQQVLHTVVCARDPLTVSGLSELLQIHSPDRVRAVLRPLWSVLHIIGESELVTTLHASFPDFMFDSSRSKAYSCDSETHNHTIAEQCFERIKRVQPRLNICGLESAYLPDRLVPNIKERVTRAISVDLCYACRYWADHVGAGKCTVALVTQLQEFVSTRLLLWMEVLNVKKQMRDGVNCMKLIVNWCNGLEVEEALVDLLRDAQRFVNTFASNPVSQSTPHIYVSMLPFWPRTAPIAKHYAHLTHGPVEAQGTALERRQLALLATWAFGGPINSIAVSQDGRHIALAVGMSVTVVDLSGGQVILGPLHGHSKPIQSIVFSPNQTRLLSGSFGYDDRTAAIIGWDTRTGGIVIGPLQLDGHTKLITSLAFSPDCTRIITGSGDESVRIWDAETGKMLRYLETRGRVRSIAFSSDSVHIAAIFDVLPTDAESYYSEMLQAWNVQNGNTTLGPLYTRGMGRFSFSPDNSRIAHTELRTAAVCVLDTQKGDILHILHHDHRGRITCIGYSPDGRSIISASNNRTIKVWDAQTGDMVLGPLEGHTGTVTSIAFSPGSFYVISGCTDGLVCTWNARQRNSTPHPTSVGSSGILSVKFSPNGEHFASGSKNGSVCIRDAYNGEILVGPINAHTAPVWAIDFLNDHLASGSDDGRLCVHSSLSGGLVLGPLTIVPGDEIKFIAYSADGSFIATGSNDLRGVKSEVNLWDSRTGARVLGPLKDFDGYISSILFSPDGTRIVGGSSNKDRRIVIWDAFTGANVFGFLGGHTSIILSVSYSPDGALLASGSGDKTIVVWDAYTGTKKLGPLTGHTHSVYSVSFSPDGNNLVSGSLDKTIRIWDIQTGETVFELSHGHEQGIKSVAYSPDGNRILSLAFDTTVRIHDALGMNERTLSNSMSEYDKWTMNKDGWVVGDDSKLL</sequence>
<feature type="region of interest" description="Disordered" evidence="4">
    <location>
        <begin position="1"/>
        <end position="101"/>
    </location>
</feature>
<dbReference type="InterPro" id="IPR027417">
    <property type="entry name" value="P-loop_NTPase"/>
</dbReference>
<evidence type="ECO:0000256" key="3">
    <source>
        <dbReference type="PROSITE-ProRule" id="PRU00221"/>
    </source>
</evidence>
<feature type="repeat" description="WD" evidence="3">
    <location>
        <begin position="1371"/>
        <end position="1412"/>
    </location>
</feature>
<dbReference type="EMBL" id="CAJMWT010000976">
    <property type="protein sequence ID" value="CAE6368766.1"/>
    <property type="molecule type" value="Genomic_DNA"/>
</dbReference>
<dbReference type="PRINTS" id="PR00320">
    <property type="entry name" value="GPROTEINBRPT"/>
</dbReference>
<feature type="repeat" description="WD" evidence="3">
    <location>
        <begin position="1328"/>
        <end position="1360"/>
    </location>
</feature>
<dbReference type="Gene3D" id="2.130.10.10">
    <property type="entry name" value="YVTN repeat-like/Quinoprotein amine dehydrogenase"/>
    <property type="match status" value="5"/>
</dbReference>
<dbReference type="SMART" id="SM00320">
    <property type="entry name" value="WD40"/>
    <property type="match status" value="12"/>
</dbReference>
<dbReference type="SUPFAM" id="SSF50998">
    <property type="entry name" value="Quinoprotein alcohol dehydrogenase-like"/>
    <property type="match status" value="1"/>
</dbReference>
<dbReference type="InterPro" id="IPR050349">
    <property type="entry name" value="WD_LIS1/nudF_dynein_reg"/>
</dbReference>
<evidence type="ECO:0000313" key="7">
    <source>
        <dbReference type="Proteomes" id="UP000663843"/>
    </source>
</evidence>
<evidence type="ECO:0000313" key="6">
    <source>
        <dbReference type="EMBL" id="CAE6368766.1"/>
    </source>
</evidence>
<dbReference type="InterPro" id="IPR056884">
    <property type="entry name" value="NPHP3-like_N"/>
</dbReference>
<dbReference type="InterPro" id="IPR020472">
    <property type="entry name" value="WD40_PAC1"/>
</dbReference>
<feature type="non-terminal residue" evidence="6">
    <location>
        <position position="1"/>
    </location>
</feature>
<evidence type="ECO:0000256" key="4">
    <source>
        <dbReference type="SAM" id="MobiDB-lite"/>
    </source>
</evidence>
<dbReference type="PROSITE" id="PS50082">
    <property type="entry name" value="WD_REPEATS_2"/>
    <property type="match status" value="6"/>
</dbReference>
<feature type="repeat" description="WD" evidence="3">
    <location>
        <begin position="1064"/>
        <end position="1105"/>
    </location>
</feature>
<dbReference type="CDD" id="cd00200">
    <property type="entry name" value="WD40"/>
    <property type="match status" value="2"/>
</dbReference>
<dbReference type="PROSITE" id="PS00678">
    <property type="entry name" value="WD_REPEATS_1"/>
    <property type="match status" value="3"/>
</dbReference>
<dbReference type="SUPFAM" id="SSF52540">
    <property type="entry name" value="P-loop containing nucleoside triphosphate hydrolases"/>
    <property type="match status" value="1"/>
</dbReference>
<keyword evidence="1 3" id="KW-0853">WD repeat</keyword>
<proteinExistence type="predicted"/>
<accession>A0A8H2WDT0</accession>
<feature type="repeat" description="WD" evidence="3">
    <location>
        <begin position="1107"/>
        <end position="1148"/>
    </location>
</feature>
<keyword evidence="2" id="KW-0677">Repeat</keyword>
<organism evidence="6 7">
    <name type="scientific">Rhizoctonia solani</name>
    <dbReference type="NCBI Taxonomy" id="456999"/>
    <lineage>
        <taxon>Eukaryota</taxon>
        <taxon>Fungi</taxon>
        <taxon>Dikarya</taxon>
        <taxon>Basidiomycota</taxon>
        <taxon>Agaricomycotina</taxon>
        <taxon>Agaricomycetes</taxon>
        <taxon>Cantharellales</taxon>
        <taxon>Ceratobasidiaceae</taxon>
        <taxon>Rhizoctonia</taxon>
    </lineage>
</organism>
<dbReference type="Proteomes" id="UP000663843">
    <property type="component" value="Unassembled WGS sequence"/>
</dbReference>
<dbReference type="SUPFAM" id="SSF50978">
    <property type="entry name" value="WD40 repeat-like"/>
    <property type="match status" value="1"/>
</dbReference>
<dbReference type="PANTHER" id="PTHR44129">
    <property type="entry name" value="WD REPEAT-CONTAINING PROTEIN POP1"/>
    <property type="match status" value="1"/>
</dbReference>
<evidence type="ECO:0000256" key="2">
    <source>
        <dbReference type="ARBA" id="ARBA00022737"/>
    </source>
</evidence>
<gene>
    <name evidence="6" type="ORF">RDB_LOCUS17065</name>
</gene>
<evidence type="ECO:0000256" key="1">
    <source>
        <dbReference type="ARBA" id="ARBA00022574"/>
    </source>
</evidence>